<evidence type="ECO:0000256" key="1">
    <source>
        <dbReference type="SAM" id="Phobius"/>
    </source>
</evidence>
<dbReference type="Proteomes" id="UP000235371">
    <property type="component" value="Unassembled WGS sequence"/>
</dbReference>
<keyword evidence="3" id="KW-1185">Reference proteome</keyword>
<feature type="transmembrane region" description="Helical" evidence="1">
    <location>
        <begin position="232"/>
        <end position="252"/>
    </location>
</feature>
<evidence type="ECO:0000313" key="2">
    <source>
        <dbReference type="EMBL" id="PMD57410.1"/>
    </source>
</evidence>
<sequence length="297" mass="32883">MRKFNISVAEFWLVVLVLALSLVTILAGVRGTNTGIPIATFNTSSLGLDAYHDPSSSLHDAVVSLIPSDVVNPPSITQYLNVKDWYIMHYFSVCSGYYIPSSSNPSVLTSSTTNITCVRRYSGYSFSLHDTITSTLSSEVIGLAEKMTAQRWSTRTAISAWYTGVSNVFLSFVALSFALWCGRAWWSETIIMSLIAWLCFFIGSGIMTHQILSIQRLSGSGVGPNPYPGSFLALTWACSVFQFLAFCIRWLGIRTVGREWVLVGRGSGRWRWKEELNWKGGSSGRLVVRILRNMGLG</sequence>
<keyword evidence="1" id="KW-1133">Transmembrane helix</keyword>
<dbReference type="InParanoid" id="A0A2J6T310"/>
<gene>
    <name evidence="2" type="ORF">K444DRAFT_665763</name>
</gene>
<protein>
    <recommendedName>
        <fullName evidence="4">Integral membrane protein-like protein</fullName>
    </recommendedName>
</protein>
<keyword evidence="1" id="KW-0472">Membrane</keyword>
<proteinExistence type="predicted"/>
<evidence type="ECO:0008006" key="4">
    <source>
        <dbReference type="Google" id="ProtNLM"/>
    </source>
</evidence>
<dbReference type="EMBL" id="KZ613847">
    <property type="protein sequence ID" value="PMD57410.1"/>
    <property type="molecule type" value="Genomic_DNA"/>
</dbReference>
<dbReference type="GeneID" id="36595186"/>
<feature type="transmembrane region" description="Helical" evidence="1">
    <location>
        <begin position="194"/>
        <end position="212"/>
    </location>
</feature>
<evidence type="ECO:0000313" key="3">
    <source>
        <dbReference type="Proteomes" id="UP000235371"/>
    </source>
</evidence>
<keyword evidence="1" id="KW-0812">Transmembrane</keyword>
<feature type="transmembrane region" description="Helical" evidence="1">
    <location>
        <begin position="160"/>
        <end position="182"/>
    </location>
</feature>
<accession>A0A2J6T310</accession>
<reference evidence="2 3" key="1">
    <citation type="submission" date="2016-04" db="EMBL/GenBank/DDBJ databases">
        <title>A degradative enzymes factory behind the ericoid mycorrhizal symbiosis.</title>
        <authorList>
            <consortium name="DOE Joint Genome Institute"/>
            <person name="Martino E."/>
            <person name="Morin E."/>
            <person name="Grelet G."/>
            <person name="Kuo A."/>
            <person name="Kohler A."/>
            <person name="Daghino S."/>
            <person name="Barry K."/>
            <person name="Choi C."/>
            <person name="Cichocki N."/>
            <person name="Clum A."/>
            <person name="Copeland A."/>
            <person name="Hainaut M."/>
            <person name="Haridas S."/>
            <person name="Labutti K."/>
            <person name="Lindquist E."/>
            <person name="Lipzen A."/>
            <person name="Khouja H.-R."/>
            <person name="Murat C."/>
            <person name="Ohm R."/>
            <person name="Olson A."/>
            <person name="Spatafora J."/>
            <person name="Veneault-Fourrey C."/>
            <person name="Henrissat B."/>
            <person name="Grigoriev I."/>
            <person name="Martin F."/>
            <person name="Perotto S."/>
        </authorList>
    </citation>
    <scope>NUCLEOTIDE SEQUENCE [LARGE SCALE GENOMIC DNA]</scope>
    <source>
        <strain evidence="2 3">E</strain>
    </source>
</reference>
<dbReference type="RefSeq" id="XP_024734314.1">
    <property type="nucleotide sequence ID" value="XM_024887110.1"/>
</dbReference>
<dbReference type="OrthoDB" id="3544281at2759"/>
<organism evidence="2 3">
    <name type="scientific">Hyaloscypha bicolor E</name>
    <dbReference type="NCBI Taxonomy" id="1095630"/>
    <lineage>
        <taxon>Eukaryota</taxon>
        <taxon>Fungi</taxon>
        <taxon>Dikarya</taxon>
        <taxon>Ascomycota</taxon>
        <taxon>Pezizomycotina</taxon>
        <taxon>Leotiomycetes</taxon>
        <taxon>Helotiales</taxon>
        <taxon>Hyaloscyphaceae</taxon>
        <taxon>Hyaloscypha</taxon>
        <taxon>Hyaloscypha bicolor</taxon>
    </lineage>
</organism>
<dbReference type="AlphaFoldDB" id="A0A2J6T310"/>
<name>A0A2J6T310_9HELO</name>